<keyword evidence="2" id="KW-1133">Transmembrane helix</keyword>
<dbReference type="AlphaFoldDB" id="A0A9P6RFV8"/>
<feature type="compositionally biased region" description="Low complexity" evidence="1">
    <location>
        <begin position="77"/>
        <end position="115"/>
    </location>
</feature>
<evidence type="ECO:0000313" key="4">
    <source>
        <dbReference type="EMBL" id="KAG0317808.1"/>
    </source>
</evidence>
<keyword evidence="5" id="KW-1185">Reference proteome</keyword>
<feature type="region of interest" description="Disordered" evidence="1">
    <location>
        <begin position="1"/>
        <end position="117"/>
    </location>
</feature>
<evidence type="ECO:0000256" key="2">
    <source>
        <dbReference type="SAM" id="Phobius"/>
    </source>
</evidence>
<keyword evidence="2" id="KW-0472">Membrane</keyword>
<evidence type="ECO:0000256" key="1">
    <source>
        <dbReference type="SAM" id="MobiDB-lite"/>
    </source>
</evidence>
<reference evidence="4" key="1">
    <citation type="journal article" date="2020" name="Fungal Divers.">
        <title>Resolving the Mortierellaceae phylogeny through synthesis of multi-gene phylogenetics and phylogenomics.</title>
        <authorList>
            <person name="Vandepol N."/>
            <person name="Liber J."/>
            <person name="Desiro A."/>
            <person name="Na H."/>
            <person name="Kennedy M."/>
            <person name="Barry K."/>
            <person name="Grigoriev I.V."/>
            <person name="Miller A.N."/>
            <person name="O'Donnell K."/>
            <person name="Stajich J.E."/>
            <person name="Bonito G."/>
        </authorList>
    </citation>
    <scope>NUCLEOTIDE SEQUENCE</scope>
    <source>
        <strain evidence="4">NVP60</strain>
    </source>
</reference>
<gene>
    <name evidence="4" type="ORF">BGZ97_004832</name>
</gene>
<proteinExistence type="predicted"/>
<dbReference type="Pfam" id="PF23585">
    <property type="entry name" value="DUF7137"/>
    <property type="match status" value="1"/>
</dbReference>
<dbReference type="Proteomes" id="UP000823405">
    <property type="component" value="Unassembled WGS sequence"/>
</dbReference>
<dbReference type="PANTHER" id="PTHR42028">
    <property type="entry name" value="CHROMOSOME 1, WHOLE GENOME SHOTGUN SEQUENCE"/>
    <property type="match status" value="1"/>
</dbReference>
<sequence>MAASSHHTPGLQARQDDETSSSSEIEDSDQSTEQALLDSSGETNPDPAGSTTAEMTPPISVNKSPTPNPGHPPAPVVPAATGAKSSPSTSLSSPSLSSNSSTGISGTNSTNIITGADLRQPPSRLTLTYPKPSQANLPLFAIGNSIDFTWKFDKATLTAPPVSLTLQVTLNSDATWIWPIANISGTSTSYTWNTANIKTPSNLLMGVYTFNIFDAKIGKLGTASGGQLMPNSDLRFGLYIPESRIPGASKVQCGTCEFASSMASIQRQAITPLIVVVVGIVTLVMTFS</sequence>
<dbReference type="EMBL" id="JAAAIN010000224">
    <property type="protein sequence ID" value="KAG0317808.1"/>
    <property type="molecule type" value="Genomic_DNA"/>
</dbReference>
<name>A0A9P6RFV8_9FUNG</name>
<feature type="compositionally biased region" description="Polar residues" evidence="1">
    <location>
        <begin position="49"/>
        <end position="64"/>
    </location>
</feature>
<dbReference type="PANTHER" id="PTHR42028:SF1">
    <property type="entry name" value="YALI0E30657P"/>
    <property type="match status" value="1"/>
</dbReference>
<evidence type="ECO:0000259" key="3">
    <source>
        <dbReference type="Pfam" id="PF23585"/>
    </source>
</evidence>
<comment type="caution">
    <text evidence="4">The sequence shown here is derived from an EMBL/GenBank/DDBJ whole genome shotgun (WGS) entry which is preliminary data.</text>
</comment>
<keyword evidence="2" id="KW-0812">Transmembrane</keyword>
<accession>A0A9P6RFV8</accession>
<protein>
    <recommendedName>
        <fullName evidence="3">DUF7137 domain-containing protein</fullName>
    </recommendedName>
</protein>
<dbReference type="OrthoDB" id="2435509at2759"/>
<feature type="compositionally biased region" description="Pro residues" evidence="1">
    <location>
        <begin position="66"/>
        <end position="76"/>
    </location>
</feature>
<evidence type="ECO:0000313" key="5">
    <source>
        <dbReference type="Proteomes" id="UP000823405"/>
    </source>
</evidence>
<dbReference type="InterPro" id="IPR055561">
    <property type="entry name" value="DUF7137"/>
</dbReference>
<feature type="domain" description="DUF7137" evidence="3">
    <location>
        <begin position="120"/>
        <end position="254"/>
    </location>
</feature>
<feature type="transmembrane region" description="Helical" evidence="2">
    <location>
        <begin position="269"/>
        <end position="287"/>
    </location>
</feature>
<organism evidence="4 5">
    <name type="scientific">Linnemannia gamsii</name>
    <dbReference type="NCBI Taxonomy" id="64522"/>
    <lineage>
        <taxon>Eukaryota</taxon>
        <taxon>Fungi</taxon>
        <taxon>Fungi incertae sedis</taxon>
        <taxon>Mucoromycota</taxon>
        <taxon>Mortierellomycotina</taxon>
        <taxon>Mortierellomycetes</taxon>
        <taxon>Mortierellales</taxon>
        <taxon>Mortierellaceae</taxon>
        <taxon>Linnemannia</taxon>
    </lineage>
</organism>